<keyword evidence="4" id="KW-1185">Reference proteome</keyword>
<feature type="chain" id="PRO_5014142861" description="ThuA-like domain-containing protein" evidence="1">
    <location>
        <begin position="24"/>
        <end position="271"/>
    </location>
</feature>
<gene>
    <name evidence="3" type="ORF">CLV57_1576</name>
</gene>
<feature type="signal peptide" evidence="1">
    <location>
        <begin position="1"/>
        <end position="23"/>
    </location>
</feature>
<dbReference type="InterPro" id="IPR029010">
    <property type="entry name" value="ThuA-like"/>
</dbReference>
<dbReference type="SUPFAM" id="SSF52317">
    <property type="entry name" value="Class I glutamine amidotransferase-like"/>
    <property type="match status" value="1"/>
</dbReference>
<reference evidence="3 4" key="1">
    <citation type="submission" date="2017-11" db="EMBL/GenBank/DDBJ databases">
        <title>Genomic Encyclopedia of Archaeal and Bacterial Type Strains, Phase II (KMG-II): From Individual Species to Whole Genera.</title>
        <authorList>
            <person name="Goeker M."/>
        </authorList>
    </citation>
    <scope>NUCLEOTIDE SEQUENCE [LARGE SCALE GENOMIC DNA]</scope>
    <source>
        <strain evidence="3 4">DSM 28175</strain>
    </source>
</reference>
<proteinExistence type="predicted"/>
<dbReference type="EMBL" id="PGFJ01000001">
    <property type="protein sequence ID" value="PJJ84563.1"/>
    <property type="molecule type" value="Genomic_DNA"/>
</dbReference>
<dbReference type="PANTHER" id="PTHR40469">
    <property type="entry name" value="SECRETED GLYCOSYL HYDROLASE"/>
    <property type="match status" value="1"/>
</dbReference>
<dbReference type="InterPro" id="IPR029062">
    <property type="entry name" value="Class_I_gatase-like"/>
</dbReference>
<protein>
    <recommendedName>
        <fullName evidence="2">ThuA-like domain-containing protein</fullName>
    </recommendedName>
</protein>
<dbReference type="AlphaFoldDB" id="A0A2H9VUQ2"/>
<accession>A0A2H9VUQ2</accession>
<dbReference type="PANTHER" id="PTHR40469:SF2">
    <property type="entry name" value="GALACTOSE-BINDING DOMAIN-LIKE SUPERFAMILY PROTEIN"/>
    <property type="match status" value="1"/>
</dbReference>
<dbReference type="Pfam" id="PF06283">
    <property type="entry name" value="ThuA"/>
    <property type="match status" value="1"/>
</dbReference>
<organism evidence="3 4">
    <name type="scientific">Mucilaginibacter auburnensis</name>
    <dbReference type="NCBI Taxonomy" id="1457233"/>
    <lineage>
        <taxon>Bacteria</taxon>
        <taxon>Pseudomonadati</taxon>
        <taxon>Bacteroidota</taxon>
        <taxon>Sphingobacteriia</taxon>
        <taxon>Sphingobacteriales</taxon>
        <taxon>Sphingobacteriaceae</taxon>
        <taxon>Mucilaginibacter</taxon>
    </lineage>
</organism>
<dbReference type="RefSeq" id="WP_100340751.1">
    <property type="nucleotide sequence ID" value="NZ_PGFJ01000001.1"/>
</dbReference>
<dbReference type="Proteomes" id="UP000242687">
    <property type="component" value="Unassembled WGS sequence"/>
</dbReference>
<dbReference type="OrthoDB" id="9816308at2"/>
<sequence>MRIFTKYSKAFIGIALVAATTFAVSCSSSRTGSSKSKKVLVFTKIGVDNNGRKAYAHASRIPGAIAIMKLGTENNFVADTTSDAGKFTPENLKQYAAVILVSTTGAHIFDDAQKAAFTSFIQHGGGYVGIHAASDGEYDWQWYGKMVGAYFKAHPMGTPTATIDVVDRTSAATKMLPARWERKDEWYAFRAMPQDVHVLLKLDESSAAPEVYGRSPQAKMGADHPLAWWHDYDGGRAFYTALGHTDASFQEPLFLQHLLAGIEYAMGRKKM</sequence>
<evidence type="ECO:0000256" key="1">
    <source>
        <dbReference type="SAM" id="SignalP"/>
    </source>
</evidence>
<comment type="caution">
    <text evidence="3">The sequence shown here is derived from an EMBL/GenBank/DDBJ whole genome shotgun (WGS) entry which is preliminary data.</text>
</comment>
<evidence type="ECO:0000313" key="3">
    <source>
        <dbReference type="EMBL" id="PJJ84563.1"/>
    </source>
</evidence>
<feature type="domain" description="ThuA-like" evidence="2">
    <location>
        <begin position="51"/>
        <end position="265"/>
    </location>
</feature>
<keyword evidence="1" id="KW-0732">Signal</keyword>
<evidence type="ECO:0000259" key="2">
    <source>
        <dbReference type="Pfam" id="PF06283"/>
    </source>
</evidence>
<dbReference type="Gene3D" id="3.40.50.880">
    <property type="match status" value="1"/>
</dbReference>
<dbReference type="PROSITE" id="PS51257">
    <property type="entry name" value="PROKAR_LIPOPROTEIN"/>
    <property type="match status" value="1"/>
</dbReference>
<evidence type="ECO:0000313" key="4">
    <source>
        <dbReference type="Proteomes" id="UP000242687"/>
    </source>
</evidence>
<name>A0A2H9VUQ2_9SPHI</name>